<evidence type="ECO:0000313" key="1">
    <source>
        <dbReference type="EMBL" id="GAH45069.1"/>
    </source>
</evidence>
<reference evidence="1" key="1">
    <citation type="journal article" date="2014" name="Front. Microbiol.">
        <title>High frequency of phylogenetically diverse reductive dehalogenase-homologous genes in deep subseafloor sedimentary metagenomes.</title>
        <authorList>
            <person name="Kawai M."/>
            <person name="Futagami T."/>
            <person name="Toyoda A."/>
            <person name="Takaki Y."/>
            <person name="Nishi S."/>
            <person name="Hori S."/>
            <person name="Arai W."/>
            <person name="Tsubouchi T."/>
            <person name="Morono Y."/>
            <person name="Uchiyama I."/>
            <person name="Ito T."/>
            <person name="Fujiyama A."/>
            <person name="Inagaki F."/>
            <person name="Takami H."/>
        </authorList>
    </citation>
    <scope>NUCLEOTIDE SEQUENCE</scope>
    <source>
        <strain evidence="1">Expedition CK06-06</strain>
    </source>
</reference>
<gene>
    <name evidence="1" type="ORF">S03H2_11976</name>
</gene>
<protein>
    <submittedName>
        <fullName evidence="1">Uncharacterized protein</fullName>
    </submittedName>
</protein>
<accession>X1GTZ2</accession>
<proteinExistence type="predicted"/>
<name>X1GTZ2_9ZZZZ</name>
<dbReference type="EMBL" id="BARU01006096">
    <property type="protein sequence ID" value="GAH45069.1"/>
    <property type="molecule type" value="Genomic_DNA"/>
</dbReference>
<comment type="caution">
    <text evidence="1">The sequence shown here is derived from an EMBL/GenBank/DDBJ whole genome shotgun (WGS) entry which is preliminary data.</text>
</comment>
<organism evidence="1">
    <name type="scientific">marine sediment metagenome</name>
    <dbReference type="NCBI Taxonomy" id="412755"/>
    <lineage>
        <taxon>unclassified sequences</taxon>
        <taxon>metagenomes</taxon>
        <taxon>ecological metagenomes</taxon>
    </lineage>
</organism>
<sequence length="307" mass="37435">MVTLYIPMRNLDFIKRTFKEHFHDIYERFEDERELSYPEDDEDGVFPHFFFKENTIVQGNWTDEIIEIRFNEENINSRIIDNSEWDIEFIENYIREIANHEYGHTITMESIFYLYPKDTRHILMSKNPKEITKKDLERCYAESKCFYPNVRKIDLNFFEHIFLDYWANLKVRYEINGNPPEALLKERLDGSEAILSFSIKKYPSRYLIELLLYSQLFFIHDKWDMLVEIFNESELDQLLLLYKTINIFFDKIIEINEDFDSMEELLFELLIILEKLNYKDIILKNRLNNQDKRALRTFISRIRGNKT</sequence>
<dbReference type="AlphaFoldDB" id="X1GTZ2"/>